<dbReference type="Proteomes" id="UP000826661">
    <property type="component" value="Chromosome I"/>
</dbReference>
<accession>A0A8G0L3J0</accession>
<gene>
    <name evidence="1" type="ORF">H0G86_000852</name>
</gene>
<evidence type="ECO:0000313" key="2">
    <source>
        <dbReference type="Proteomes" id="UP000826661"/>
    </source>
</evidence>
<name>A0A8G0L3J0_9HYPO</name>
<reference evidence="1 2" key="1">
    <citation type="journal article" date="2021" name="BMC Genomics">
        <title>Telomere-to-telomere genome assembly of asparaginase-producing Trichoderma simmonsii.</title>
        <authorList>
            <person name="Chung D."/>
            <person name="Kwon Y.M."/>
            <person name="Yang Y."/>
        </authorList>
    </citation>
    <scope>NUCLEOTIDE SEQUENCE [LARGE SCALE GENOMIC DNA]</scope>
    <source>
        <strain evidence="1 2">GH-Sj1</strain>
    </source>
</reference>
<proteinExistence type="predicted"/>
<organism evidence="1 2">
    <name type="scientific">Trichoderma simmonsii</name>
    <dbReference type="NCBI Taxonomy" id="1491479"/>
    <lineage>
        <taxon>Eukaryota</taxon>
        <taxon>Fungi</taxon>
        <taxon>Dikarya</taxon>
        <taxon>Ascomycota</taxon>
        <taxon>Pezizomycotina</taxon>
        <taxon>Sordariomycetes</taxon>
        <taxon>Hypocreomycetidae</taxon>
        <taxon>Hypocreales</taxon>
        <taxon>Hypocreaceae</taxon>
        <taxon>Trichoderma</taxon>
    </lineage>
</organism>
<dbReference type="EMBL" id="CP075864">
    <property type="protein sequence ID" value="QYS93477.1"/>
    <property type="molecule type" value="Genomic_DNA"/>
</dbReference>
<evidence type="ECO:0000313" key="1">
    <source>
        <dbReference type="EMBL" id="QYS93477.1"/>
    </source>
</evidence>
<sequence length="113" mass="12625">MRAQSTDMRIRPQFEDIICGREDRKKREAGFSTLYSPAVMYEAEETGHGIALDSLQRPVQAAGQVVMKCNCLRRILEQRDRPDGTLSGCVSYISSTILPACDMPLSNQERVGC</sequence>
<dbReference type="AlphaFoldDB" id="A0A8G0L3J0"/>
<protein>
    <submittedName>
        <fullName evidence="1">Uncharacterized protein</fullName>
    </submittedName>
</protein>
<keyword evidence="2" id="KW-1185">Reference proteome</keyword>